<comment type="caution">
    <text evidence="1">The sequence shown here is derived from an EMBL/GenBank/DDBJ whole genome shotgun (WGS) entry which is preliminary data.</text>
</comment>
<dbReference type="AlphaFoldDB" id="A0A7D9JFB4"/>
<keyword evidence="2" id="KW-1185">Reference proteome</keyword>
<evidence type="ECO:0000313" key="1">
    <source>
        <dbReference type="EMBL" id="CAB4027768.1"/>
    </source>
</evidence>
<dbReference type="EMBL" id="CACRXK020015007">
    <property type="protein sequence ID" value="CAB4027768.1"/>
    <property type="molecule type" value="Genomic_DNA"/>
</dbReference>
<proteinExistence type="predicted"/>
<dbReference type="OrthoDB" id="5990145at2759"/>
<evidence type="ECO:0000313" key="2">
    <source>
        <dbReference type="Proteomes" id="UP001152795"/>
    </source>
</evidence>
<protein>
    <submittedName>
        <fullName evidence="1">Uncharacterized protein</fullName>
    </submittedName>
</protein>
<dbReference type="Proteomes" id="UP001152795">
    <property type="component" value="Unassembled WGS sequence"/>
</dbReference>
<name>A0A7D9JFB4_PARCT</name>
<sequence length="407" mass="46032">MEGSEVSRWLSSISCGLDFTHLANDFEERGFTTKLSLKYVESSDLDVFFPSPRKLSYAQKKILLTEIQKLPAKSAVQAQDTSATTSIMLDADQLPEKYVNVEVVNVRETKQTTANLVETPASSGSFQTLWLPAKCSVQAQDTSVTTSILLDADQLPEKYVNVDSNVEILNVWETNQTTATPASSGSFQTLGDDKSSQMPTGFLANKEESITGDVQFLQSQIMSAKEQYTRLEQQADKYDQIATKRAKVCSNCHLPGHNKGKCNNQICYGIENCNLRSKHPEMKTAMTELQRLIKSLEKKAEKSRNEFLAFKAAREKACNSFFAIMRPRLKKQNAMKYAGTDRILLDRDLMTLKKALNNKVPVDESDDWRLPMIIEQFKMNMVTFQESMSDMFMKPSSSNMYRRLDFL</sequence>
<gene>
    <name evidence="1" type="ORF">PACLA_8A070342</name>
</gene>
<accession>A0A7D9JFB4</accession>
<reference evidence="1" key="1">
    <citation type="submission" date="2020-04" db="EMBL/GenBank/DDBJ databases">
        <authorList>
            <person name="Alioto T."/>
            <person name="Alioto T."/>
            <person name="Gomez Garrido J."/>
        </authorList>
    </citation>
    <scope>NUCLEOTIDE SEQUENCE</scope>
    <source>
        <strain evidence="1">A484AB</strain>
    </source>
</reference>
<organism evidence="1 2">
    <name type="scientific">Paramuricea clavata</name>
    <name type="common">Red gorgonian</name>
    <name type="synonym">Violescent sea-whip</name>
    <dbReference type="NCBI Taxonomy" id="317549"/>
    <lineage>
        <taxon>Eukaryota</taxon>
        <taxon>Metazoa</taxon>
        <taxon>Cnidaria</taxon>
        <taxon>Anthozoa</taxon>
        <taxon>Octocorallia</taxon>
        <taxon>Malacalcyonacea</taxon>
        <taxon>Plexauridae</taxon>
        <taxon>Paramuricea</taxon>
    </lineage>
</organism>